<dbReference type="PANTHER" id="PTHR43559:SF1">
    <property type="entry name" value="HYDROLASE"/>
    <property type="match status" value="1"/>
</dbReference>
<dbReference type="GO" id="GO:0016787">
    <property type="term" value="F:hydrolase activity"/>
    <property type="evidence" value="ECO:0007669"/>
    <property type="project" value="UniProtKB-KW"/>
</dbReference>
<dbReference type="SUPFAM" id="SSF52499">
    <property type="entry name" value="Isochorismatase-like hydrolases"/>
    <property type="match status" value="1"/>
</dbReference>
<proteinExistence type="predicted"/>
<dbReference type="InterPro" id="IPR036380">
    <property type="entry name" value="Isochorismatase-like_sf"/>
</dbReference>
<evidence type="ECO:0000259" key="1">
    <source>
        <dbReference type="Pfam" id="PF00857"/>
    </source>
</evidence>
<accession>A0ABX3G1X2</accession>
<protein>
    <submittedName>
        <fullName evidence="2">Hydrolase</fullName>
    </submittedName>
</protein>
<dbReference type="InterPro" id="IPR000868">
    <property type="entry name" value="Isochorismatase-like_dom"/>
</dbReference>
<evidence type="ECO:0000313" key="3">
    <source>
        <dbReference type="Proteomes" id="UP000187151"/>
    </source>
</evidence>
<evidence type="ECO:0000313" key="2">
    <source>
        <dbReference type="EMBL" id="OLZ63448.1"/>
    </source>
</evidence>
<name>A0ABX3G1X2_9ACTN</name>
<dbReference type="Proteomes" id="UP000187151">
    <property type="component" value="Unassembled WGS sequence"/>
</dbReference>
<organism evidence="2 3">
    <name type="scientific">Streptomyces amritsarensis</name>
    <dbReference type="NCBI Taxonomy" id="681158"/>
    <lineage>
        <taxon>Bacteria</taxon>
        <taxon>Bacillati</taxon>
        <taxon>Actinomycetota</taxon>
        <taxon>Actinomycetes</taxon>
        <taxon>Kitasatosporales</taxon>
        <taxon>Streptomycetaceae</taxon>
        <taxon>Streptomyces</taxon>
    </lineage>
</organism>
<gene>
    <name evidence="2" type="ORF">AVW11_20725</name>
</gene>
<dbReference type="CDD" id="cd01012">
    <property type="entry name" value="YcaC_related"/>
    <property type="match status" value="1"/>
</dbReference>
<keyword evidence="2" id="KW-0378">Hydrolase</keyword>
<dbReference type="Pfam" id="PF00857">
    <property type="entry name" value="Isochorismatase"/>
    <property type="match status" value="1"/>
</dbReference>
<keyword evidence="3" id="KW-1185">Reference proteome</keyword>
<feature type="domain" description="Isochorismatase-like" evidence="1">
    <location>
        <begin position="26"/>
        <end position="176"/>
    </location>
</feature>
<sequence>MTDFVLDLNTVHAAPSPDLLTPDNAMMLFVDHQPQMFFGAASSDRVAVVNATVGLAKAARVFDVPVVLSTVAAESFSGPILPQLREVFPQHEIVDRTSMNAWEDTALVEAVKATGRSKIILSGLWTEVCLVLPALSALNQGYEVYVVADASAGVTPAAHEHAMQRMTAAGAVPVTWLQVLLELQRDWARTETYAATTDVVKEHGGAYGLGVVYAHTMVDPHAAG</sequence>
<dbReference type="RefSeq" id="WP_060179611.1">
    <property type="nucleotide sequence ID" value="NZ_JBHYUY010000003.1"/>
</dbReference>
<dbReference type="InterPro" id="IPR053152">
    <property type="entry name" value="Hydrolase_YcaC-like"/>
</dbReference>
<dbReference type="EMBL" id="MQUR01000049">
    <property type="protein sequence ID" value="OLZ63448.1"/>
    <property type="molecule type" value="Genomic_DNA"/>
</dbReference>
<reference evidence="2 3" key="1">
    <citation type="submission" date="2016-01" db="EMBL/GenBank/DDBJ databases">
        <title>Streptomyces amritsarensis strain MTCC 11845 genome sequencing and assembly.</title>
        <authorList>
            <person name="Sharma D."/>
            <person name="Nair G.R."/>
            <person name="Kaur G."/>
            <person name="Manhas R.K."/>
            <person name="Mayilraj S."/>
        </authorList>
    </citation>
    <scope>NUCLEOTIDE SEQUENCE [LARGE SCALE GENOMIC DNA]</scope>
    <source>
        <strain evidence="2 3">MTCC 11845</strain>
    </source>
</reference>
<dbReference type="Gene3D" id="3.40.50.850">
    <property type="entry name" value="Isochorismatase-like"/>
    <property type="match status" value="1"/>
</dbReference>
<dbReference type="PANTHER" id="PTHR43559">
    <property type="entry name" value="HYDROLASE YCAC-RELATED"/>
    <property type="match status" value="1"/>
</dbReference>
<comment type="caution">
    <text evidence="2">The sequence shown here is derived from an EMBL/GenBank/DDBJ whole genome shotgun (WGS) entry which is preliminary data.</text>
</comment>